<sequence>MSVLTGVQQMEEDLRYRSEKLNVEFKAWMDISKANKDGQAKIARHIAAIANSGGGRLYFGVDDDGNAQPRSEAFPLEHYKSDAIHNLLKTRLEPGLQCEVRFTEFTNGVTYPVIHIPPHGATPIGAKDENSFMHVYMRSVGPESVKISSYQQWDTILKRCMRFRDAEAVQTRDEDELTRTQAMTKAITDSVTASILATLAAGGAPAGAVTREIDWSLIDMLAEETRKDFVSQIEALELETSETDQQIAEIAKNHAVMGYALLDENDGLITLERPQSLLRKVSDEMNDVASFGWHDFIVLPNSNGPPRTRFWKVGNKDLTGVEGMRVDQKQVYFGAFDYWRVFGNSIFVICKSYREDANRLRHKVNYPFLTSVQIFIRLHSLLAHATLIAPNVAGLKRVAFFIDHRGLDKRILGRDFDYGLRVHTHLAAEQDQYRYRIVVDVGELMKDYFSVLKRLSVPLLEIWAGANFEPDQWFTRDKIDGLVQYLQKEGSSVRLLDETAQTADA</sequence>
<dbReference type="InterPro" id="IPR038461">
    <property type="entry name" value="Schlafen_AlbA_2_dom_sf"/>
</dbReference>
<dbReference type="EMBL" id="SIOX01000001">
    <property type="protein sequence ID" value="TAX81444.1"/>
    <property type="molecule type" value="Genomic_DNA"/>
</dbReference>
<keyword evidence="2" id="KW-0067">ATP-binding</keyword>
<evidence type="ECO:0000313" key="2">
    <source>
        <dbReference type="EMBL" id="TAX81444.1"/>
    </source>
</evidence>
<dbReference type="Gene3D" id="3.30.950.30">
    <property type="entry name" value="Schlafen, AAA domain"/>
    <property type="match status" value="1"/>
</dbReference>
<name>A0ABY1X9A7_9HYPH</name>
<evidence type="ECO:0000313" key="3">
    <source>
        <dbReference type="Proteomes" id="UP000291659"/>
    </source>
</evidence>
<gene>
    <name evidence="2" type="ORF">ELH98_10445</name>
</gene>
<dbReference type="GO" id="GO:0005524">
    <property type="term" value="F:ATP binding"/>
    <property type="evidence" value="ECO:0007669"/>
    <property type="project" value="UniProtKB-KW"/>
</dbReference>
<dbReference type="Pfam" id="PF04326">
    <property type="entry name" value="SLFN_AlbA_2"/>
    <property type="match status" value="1"/>
</dbReference>
<organism evidence="2 3">
    <name type="scientific">Rhizobium ruizarguesonis</name>
    <dbReference type="NCBI Taxonomy" id="2081791"/>
    <lineage>
        <taxon>Bacteria</taxon>
        <taxon>Pseudomonadati</taxon>
        <taxon>Pseudomonadota</taxon>
        <taxon>Alphaproteobacteria</taxon>
        <taxon>Hyphomicrobiales</taxon>
        <taxon>Rhizobiaceae</taxon>
        <taxon>Rhizobium/Agrobacterium group</taxon>
        <taxon>Rhizobium</taxon>
    </lineage>
</organism>
<dbReference type="InterPro" id="IPR007421">
    <property type="entry name" value="Schlafen_AlbA_2_dom"/>
</dbReference>
<protein>
    <submittedName>
        <fullName evidence="2">ATP-binding protein</fullName>
    </submittedName>
</protein>
<comment type="caution">
    <text evidence="2">The sequence shown here is derived from an EMBL/GenBank/DDBJ whole genome shotgun (WGS) entry which is preliminary data.</text>
</comment>
<accession>A0ABY1X9A7</accession>
<dbReference type="RefSeq" id="WP_130762948.1">
    <property type="nucleotide sequence ID" value="NZ_SIOX01000001.1"/>
</dbReference>
<proteinExistence type="predicted"/>
<dbReference type="Proteomes" id="UP000291659">
    <property type="component" value="Unassembled WGS sequence"/>
</dbReference>
<reference evidence="2 3" key="1">
    <citation type="submission" date="2019-02" db="EMBL/GenBank/DDBJ databases">
        <title>The genomic architecture of introgression among sibling species of bacteria.</title>
        <authorList>
            <person name="Cavassim M.I.A."/>
            <person name="Moeskjaer S."/>
            <person name="Moslemi C."/>
            <person name="Fields B."/>
            <person name="Bachmann A."/>
            <person name="Vilhjalmsson B."/>
            <person name="Schierup M.H."/>
            <person name="Young J.P.W."/>
            <person name="Andersen S.U."/>
        </authorList>
    </citation>
    <scope>NUCLEOTIDE SEQUENCE [LARGE SCALE GENOMIC DNA]</scope>
    <source>
        <strain evidence="2 3">SM141A</strain>
    </source>
</reference>
<keyword evidence="2" id="KW-0547">Nucleotide-binding</keyword>
<keyword evidence="3" id="KW-1185">Reference proteome</keyword>
<feature type="domain" description="Schlafen AlbA-2" evidence="1">
    <location>
        <begin position="19"/>
        <end position="138"/>
    </location>
</feature>
<evidence type="ECO:0000259" key="1">
    <source>
        <dbReference type="Pfam" id="PF04326"/>
    </source>
</evidence>